<evidence type="ECO:0000256" key="2">
    <source>
        <dbReference type="ARBA" id="ARBA00007531"/>
    </source>
</evidence>
<dbReference type="RefSeq" id="WP_096497150.1">
    <property type="nucleotide sequence ID" value="NZ_CP023445.1"/>
</dbReference>
<dbReference type="GO" id="GO:0005886">
    <property type="term" value="C:plasma membrane"/>
    <property type="evidence" value="ECO:0007669"/>
    <property type="project" value="UniProtKB-SubCell"/>
</dbReference>
<organism evidence="9 10">
    <name type="scientific">Actinosynnema pretiosum</name>
    <dbReference type="NCBI Taxonomy" id="42197"/>
    <lineage>
        <taxon>Bacteria</taxon>
        <taxon>Bacillati</taxon>
        <taxon>Actinomycetota</taxon>
        <taxon>Actinomycetes</taxon>
        <taxon>Pseudonocardiales</taxon>
        <taxon>Pseudonocardiaceae</taxon>
        <taxon>Actinosynnema</taxon>
    </lineage>
</organism>
<evidence type="ECO:0000256" key="6">
    <source>
        <dbReference type="ARBA" id="ARBA00023136"/>
    </source>
</evidence>
<evidence type="ECO:0000259" key="8">
    <source>
        <dbReference type="Pfam" id="PF13828"/>
    </source>
</evidence>
<dbReference type="InterPro" id="IPR008693">
    <property type="entry name" value="MmpS"/>
</dbReference>
<keyword evidence="6 7" id="KW-0472">Membrane</keyword>
<dbReference type="InterPro" id="IPR025241">
    <property type="entry name" value="DUF4190"/>
</dbReference>
<feature type="domain" description="DUF4190" evidence="8">
    <location>
        <begin position="23"/>
        <end position="92"/>
    </location>
</feature>
<accession>A0A290ZES5</accession>
<evidence type="ECO:0000256" key="4">
    <source>
        <dbReference type="ARBA" id="ARBA00022692"/>
    </source>
</evidence>
<gene>
    <name evidence="9" type="ORF">CNX65_32610</name>
</gene>
<feature type="transmembrane region" description="Helical" evidence="7">
    <location>
        <begin position="29"/>
        <end position="62"/>
    </location>
</feature>
<keyword evidence="4 7" id="KW-0812">Transmembrane</keyword>
<evidence type="ECO:0000256" key="7">
    <source>
        <dbReference type="SAM" id="Phobius"/>
    </source>
</evidence>
<evidence type="ECO:0000313" key="10">
    <source>
        <dbReference type="Proteomes" id="UP000218505"/>
    </source>
</evidence>
<protein>
    <recommendedName>
        <fullName evidence="8">DUF4190 domain-containing protein</fullName>
    </recommendedName>
</protein>
<feature type="transmembrane region" description="Helical" evidence="7">
    <location>
        <begin position="74"/>
        <end position="101"/>
    </location>
</feature>
<dbReference type="Proteomes" id="UP000218505">
    <property type="component" value="Chromosome"/>
</dbReference>
<reference evidence="9" key="1">
    <citation type="submission" date="2017-09" db="EMBL/GenBank/DDBJ databases">
        <title>Complete Genome Sequence of ansamitocin-producing Bacterium Actinosynnema pretiosum X47.</title>
        <authorList>
            <person name="Cao G."/>
            <person name="Zong G."/>
            <person name="Zhong C."/>
            <person name="Fu J."/>
        </authorList>
    </citation>
    <scope>NUCLEOTIDE SEQUENCE [LARGE SCALE GENOMIC DNA]</scope>
    <source>
        <strain evidence="9">X47</strain>
    </source>
</reference>
<comment type="subcellular location">
    <subcellularLocation>
        <location evidence="1">Cell membrane</location>
    </subcellularLocation>
</comment>
<dbReference type="Pfam" id="PF05423">
    <property type="entry name" value="Mycobact_memb"/>
    <property type="match status" value="1"/>
</dbReference>
<proteinExistence type="inferred from homology"/>
<dbReference type="Pfam" id="PF13828">
    <property type="entry name" value="DUF4190"/>
    <property type="match status" value="1"/>
</dbReference>
<dbReference type="EMBL" id="CP023445">
    <property type="protein sequence ID" value="ATE57469.1"/>
    <property type="molecule type" value="Genomic_DNA"/>
</dbReference>
<sequence length="203" mass="20830">MSYPQQPTQYAPQGHPQPAQNGMATGSLVLGLVGLLLSFIPFIGVIAWPMVIVGLVLGLVAISKLKKNPANSKGLAISGTILSALGLIVCILWAAVFGAAVNEVDEQSKKEVTVVYEVTGEAPSVSVSYSTFGDGNMQNSSEDVTTLPWTKELKTTGLFSGGSLTVSTGAEGGSVTCKVTVDGQEQKTSTASGPFAVASCSGF</sequence>
<keyword evidence="10" id="KW-1185">Reference proteome</keyword>
<dbReference type="AlphaFoldDB" id="A0A290ZES5"/>
<name>A0A290ZES5_9PSEU</name>
<dbReference type="Gene3D" id="2.60.40.2880">
    <property type="entry name" value="MmpS1-5, C-terminal soluble domain"/>
    <property type="match status" value="1"/>
</dbReference>
<keyword evidence="3" id="KW-1003">Cell membrane</keyword>
<dbReference type="KEGG" id="apre:CNX65_32610"/>
<evidence type="ECO:0000313" key="9">
    <source>
        <dbReference type="EMBL" id="ATE57469.1"/>
    </source>
</evidence>
<dbReference type="InterPro" id="IPR038468">
    <property type="entry name" value="MmpS_C"/>
</dbReference>
<evidence type="ECO:0000256" key="1">
    <source>
        <dbReference type="ARBA" id="ARBA00004236"/>
    </source>
</evidence>
<keyword evidence="5 7" id="KW-1133">Transmembrane helix</keyword>
<evidence type="ECO:0000256" key="5">
    <source>
        <dbReference type="ARBA" id="ARBA00022989"/>
    </source>
</evidence>
<evidence type="ECO:0000256" key="3">
    <source>
        <dbReference type="ARBA" id="ARBA00022475"/>
    </source>
</evidence>
<comment type="similarity">
    <text evidence="2">Belongs to the MmpS family.</text>
</comment>